<dbReference type="GO" id="GO:0005789">
    <property type="term" value="C:endoplasmic reticulum membrane"/>
    <property type="evidence" value="ECO:0007669"/>
    <property type="project" value="InterPro"/>
</dbReference>
<evidence type="ECO:0000256" key="4">
    <source>
        <dbReference type="ARBA" id="ARBA00023136"/>
    </source>
</evidence>
<sequence>MSCTHDLQCKDRFLLRSVVATNRETTKDVNPETFNKEFGNLVEECKLRAIYVSPPQPPSIVAEGSEEGVSPRTSLTDNGNLNSSDFSPVSKSFIEPEEKSLLVSLLFFFRIS</sequence>
<evidence type="ECO:0000256" key="2">
    <source>
        <dbReference type="ARBA" id="ARBA00022692"/>
    </source>
</evidence>
<dbReference type="SUPFAM" id="SSF49354">
    <property type="entry name" value="PapD-like"/>
    <property type="match status" value="1"/>
</dbReference>
<evidence type="ECO:0000313" key="6">
    <source>
        <dbReference type="EMBL" id="KAF6163301.1"/>
    </source>
</evidence>
<keyword evidence="7" id="KW-1185">Reference proteome</keyword>
<dbReference type="GO" id="GO:0061817">
    <property type="term" value="P:endoplasmic reticulum-plasma membrane tethering"/>
    <property type="evidence" value="ECO:0007669"/>
    <property type="project" value="TreeGrafter"/>
</dbReference>
<gene>
    <name evidence="6" type="ORF">GIB67_025165</name>
</gene>
<protein>
    <submittedName>
        <fullName evidence="6">Uncharacterized protein</fullName>
    </submittedName>
</protein>
<dbReference type="InterPro" id="IPR016763">
    <property type="entry name" value="VAP"/>
</dbReference>
<organism evidence="6 7">
    <name type="scientific">Kingdonia uniflora</name>
    <dbReference type="NCBI Taxonomy" id="39325"/>
    <lineage>
        <taxon>Eukaryota</taxon>
        <taxon>Viridiplantae</taxon>
        <taxon>Streptophyta</taxon>
        <taxon>Embryophyta</taxon>
        <taxon>Tracheophyta</taxon>
        <taxon>Spermatophyta</taxon>
        <taxon>Magnoliopsida</taxon>
        <taxon>Ranunculales</taxon>
        <taxon>Circaeasteraceae</taxon>
        <taxon>Kingdonia</taxon>
    </lineage>
</organism>
<dbReference type="OrthoDB" id="264603at2759"/>
<dbReference type="AlphaFoldDB" id="A0A7J7N7U4"/>
<evidence type="ECO:0000313" key="7">
    <source>
        <dbReference type="Proteomes" id="UP000541444"/>
    </source>
</evidence>
<evidence type="ECO:0000256" key="1">
    <source>
        <dbReference type="ARBA" id="ARBA00004211"/>
    </source>
</evidence>
<evidence type="ECO:0000256" key="3">
    <source>
        <dbReference type="ARBA" id="ARBA00022989"/>
    </source>
</evidence>
<proteinExistence type="predicted"/>
<evidence type="ECO:0000256" key="5">
    <source>
        <dbReference type="SAM" id="MobiDB-lite"/>
    </source>
</evidence>
<comment type="subcellular location">
    <subcellularLocation>
        <location evidence="1">Membrane</location>
        <topology evidence="1">Single-pass type IV membrane protein</topology>
    </subcellularLocation>
</comment>
<dbReference type="EMBL" id="JACGCM010000999">
    <property type="protein sequence ID" value="KAF6163301.1"/>
    <property type="molecule type" value="Genomic_DNA"/>
</dbReference>
<feature type="compositionally biased region" description="Polar residues" evidence="5">
    <location>
        <begin position="71"/>
        <end position="85"/>
    </location>
</feature>
<dbReference type="GO" id="GO:0005886">
    <property type="term" value="C:plasma membrane"/>
    <property type="evidence" value="ECO:0007669"/>
    <property type="project" value="TreeGrafter"/>
</dbReference>
<feature type="region of interest" description="Disordered" evidence="5">
    <location>
        <begin position="60"/>
        <end position="85"/>
    </location>
</feature>
<dbReference type="GO" id="GO:0090158">
    <property type="term" value="P:endoplasmic reticulum membrane organization"/>
    <property type="evidence" value="ECO:0007669"/>
    <property type="project" value="TreeGrafter"/>
</dbReference>
<accession>A0A7J7N7U4</accession>
<dbReference type="PANTHER" id="PTHR10809">
    <property type="entry name" value="VESICLE-ASSOCIATED MEMBRANE PROTEIN-ASSOCIATED PROTEIN"/>
    <property type="match status" value="1"/>
</dbReference>
<comment type="caution">
    <text evidence="6">The sequence shown here is derived from an EMBL/GenBank/DDBJ whole genome shotgun (WGS) entry which is preliminary data.</text>
</comment>
<dbReference type="InterPro" id="IPR008962">
    <property type="entry name" value="PapD-like_sf"/>
</dbReference>
<reference evidence="6 7" key="1">
    <citation type="journal article" date="2020" name="IScience">
        <title>Genome Sequencing of the Endangered Kingdonia uniflora (Circaeasteraceae, Ranunculales) Reveals Potential Mechanisms of Evolutionary Specialization.</title>
        <authorList>
            <person name="Sun Y."/>
            <person name="Deng T."/>
            <person name="Zhang A."/>
            <person name="Moore M.J."/>
            <person name="Landis J.B."/>
            <person name="Lin N."/>
            <person name="Zhang H."/>
            <person name="Zhang X."/>
            <person name="Huang J."/>
            <person name="Zhang X."/>
            <person name="Sun H."/>
            <person name="Wang H."/>
        </authorList>
    </citation>
    <scope>NUCLEOTIDE SEQUENCE [LARGE SCALE GENOMIC DNA]</scope>
    <source>
        <strain evidence="6">TB1705</strain>
        <tissue evidence="6">Leaf</tissue>
    </source>
</reference>
<dbReference type="Proteomes" id="UP000541444">
    <property type="component" value="Unassembled WGS sequence"/>
</dbReference>
<keyword evidence="4" id="KW-0472">Membrane</keyword>
<dbReference type="PANTHER" id="PTHR10809:SF6">
    <property type="entry name" value="AT11025P-RELATED"/>
    <property type="match status" value="1"/>
</dbReference>
<keyword evidence="2" id="KW-0812">Transmembrane</keyword>
<keyword evidence="3" id="KW-1133">Transmembrane helix</keyword>
<name>A0A7J7N7U4_9MAGN</name>